<sequence>MYGNFTDEGLTRDLSDDLKEQVATSYRYFDANIPVVTGNCNHGVLSLCLFTDSTKKVLFPYHSTVNDVTQVDSIEETDDGTVTIRLGDDVMVFRVQRDVKCDFNEKENIGKVFDKVLGEVITTTSYPSRFDWGCEILGSDVSICKVLNDVRCE</sequence>
<evidence type="ECO:0000313" key="1">
    <source>
        <dbReference type="EMBL" id="KAJ8039689.1"/>
    </source>
</evidence>
<dbReference type="Proteomes" id="UP001152320">
    <property type="component" value="Chromosome 6"/>
</dbReference>
<protein>
    <submittedName>
        <fullName evidence="1">Uncharacterized protein</fullName>
    </submittedName>
</protein>
<accession>A0A9Q1HB77</accession>
<proteinExistence type="predicted"/>
<dbReference type="EMBL" id="JAIZAY010000006">
    <property type="protein sequence ID" value="KAJ8039689.1"/>
    <property type="molecule type" value="Genomic_DNA"/>
</dbReference>
<name>A0A9Q1HB77_HOLLE</name>
<reference evidence="1" key="1">
    <citation type="submission" date="2021-10" db="EMBL/GenBank/DDBJ databases">
        <title>Tropical sea cucumber genome reveals ecological adaptation and Cuvierian tubules defense mechanism.</title>
        <authorList>
            <person name="Chen T."/>
        </authorList>
    </citation>
    <scope>NUCLEOTIDE SEQUENCE</scope>
    <source>
        <strain evidence="1">Nanhai2018</strain>
        <tissue evidence="1">Muscle</tissue>
    </source>
</reference>
<keyword evidence="2" id="KW-1185">Reference proteome</keyword>
<gene>
    <name evidence="1" type="ORF">HOLleu_13770</name>
</gene>
<organism evidence="1 2">
    <name type="scientific">Holothuria leucospilota</name>
    <name type="common">Black long sea cucumber</name>
    <name type="synonym">Mertensiothuria leucospilota</name>
    <dbReference type="NCBI Taxonomy" id="206669"/>
    <lineage>
        <taxon>Eukaryota</taxon>
        <taxon>Metazoa</taxon>
        <taxon>Echinodermata</taxon>
        <taxon>Eleutherozoa</taxon>
        <taxon>Echinozoa</taxon>
        <taxon>Holothuroidea</taxon>
        <taxon>Aspidochirotacea</taxon>
        <taxon>Aspidochirotida</taxon>
        <taxon>Holothuriidae</taxon>
        <taxon>Holothuria</taxon>
    </lineage>
</organism>
<dbReference type="AlphaFoldDB" id="A0A9Q1HB77"/>
<evidence type="ECO:0000313" key="2">
    <source>
        <dbReference type="Proteomes" id="UP001152320"/>
    </source>
</evidence>
<comment type="caution">
    <text evidence="1">The sequence shown here is derived from an EMBL/GenBank/DDBJ whole genome shotgun (WGS) entry which is preliminary data.</text>
</comment>